<gene>
    <name evidence="3" type="ORF">HC231_08745</name>
</gene>
<dbReference type="PANTHER" id="PTHR34611:SF2">
    <property type="entry name" value="INACTIVE RECOMBINATION-PROMOTING NUCLEASE-LIKE PROTEIN RPNE-RELATED"/>
    <property type="match status" value="1"/>
</dbReference>
<dbReference type="InterPro" id="IPR051699">
    <property type="entry name" value="Rpn/YhgA-like_nuclease"/>
</dbReference>
<dbReference type="Pfam" id="PF04754">
    <property type="entry name" value="Transposase_31"/>
    <property type="match status" value="1"/>
</dbReference>
<sequence>MQPHDAIFKQFLSNIDIAQDFLSIHLPPEIQALCDFTTLQLESASFVDEELRSRISDMLYSCRTTQGKGYIYCVIEHQSTPDKMMAFRLLRYSLAAMQQHLSQGNNTLPLVVPLLFYHGESSPYPYSLNWLDSFHDPSLAQQVYTTTFPLLDLTVTSDEEIKTHRRVALLELVLKHIRTRDMLELARDIGLLMELWALPLTPQRALMFYILKTGQTSDYRAFLDGVKAPLTGERGENMESIANQLKREGFEKGLQQGKEKWLAKGLEQGIEQGMKASALRIARQMLKNGMPSQQVQQMTDLSDDDMQTVMSAADE</sequence>
<protein>
    <submittedName>
        <fullName evidence="3">Rpn family recombination-promoting nuclease/putative transposase</fullName>
    </submittedName>
</protein>
<comment type="similarity">
    <text evidence="1">Belongs to the Rpn/YhgA-like nuclease family.</text>
</comment>
<dbReference type="EMBL" id="CP050854">
    <property type="protein sequence ID" value="QTF07996.1"/>
    <property type="molecule type" value="Genomic_DNA"/>
</dbReference>
<keyword evidence="4" id="KW-1185">Reference proteome</keyword>
<evidence type="ECO:0000313" key="4">
    <source>
        <dbReference type="Proteomes" id="UP000671960"/>
    </source>
</evidence>
<reference evidence="3 4" key="1">
    <citation type="submission" date="2020-03" db="EMBL/GenBank/DDBJ databases">
        <authorList>
            <person name="Bakhshi Ganjeh M."/>
        </authorList>
    </citation>
    <scope>NUCLEOTIDE SEQUENCE [LARGE SCALE GENOMIC DNA]</scope>
    <source>
        <strain evidence="4">Iran 50</strain>
    </source>
</reference>
<feature type="domain" description="Transposase (putative) YhgA-like" evidence="2">
    <location>
        <begin position="2"/>
        <end position="193"/>
    </location>
</feature>
<name>A0ABX7USV9_9GAMM</name>
<dbReference type="Proteomes" id="UP000671960">
    <property type="component" value="Chromosome"/>
</dbReference>
<dbReference type="PANTHER" id="PTHR34611">
    <property type="match status" value="1"/>
</dbReference>
<organism evidence="3 4">
    <name type="scientific">Brenneria izadpanahii</name>
    <dbReference type="NCBI Taxonomy" id="2722756"/>
    <lineage>
        <taxon>Bacteria</taxon>
        <taxon>Pseudomonadati</taxon>
        <taxon>Pseudomonadota</taxon>
        <taxon>Gammaproteobacteria</taxon>
        <taxon>Enterobacterales</taxon>
        <taxon>Pectobacteriaceae</taxon>
        <taxon>Brenneria</taxon>
    </lineage>
</organism>
<proteinExistence type="inferred from homology"/>
<dbReference type="InterPro" id="IPR006842">
    <property type="entry name" value="Transposase_31"/>
</dbReference>
<evidence type="ECO:0000256" key="1">
    <source>
        <dbReference type="ARBA" id="ARBA00009787"/>
    </source>
</evidence>
<dbReference type="NCBIfam" id="TIGR01784">
    <property type="entry name" value="T_den_put_tspse"/>
    <property type="match status" value="1"/>
</dbReference>
<evidence type="ECO:0000259" key="2">
    <source>
        <dbReference type="Pfam" id="PF04754"/>
    </source>
</evidence>
<accession>A0ABX7USV9</accession>
<evidence type="ECO:0000313" key="3">
    <source>
        <dbReference type="EMBL" id="QTF07996.1"/>
    </source>
</evidence>
<dbReference type="InterPro" id="IPR010106">
    <property type="entry name" value="RpnA"/>
</dbReference>
<dbReference type="RefSeq" id="WP_208230617.1">
    <property type="nucleotide sequence ID" value="NZ_CP050854.1"/>
</dbReference>